<keyword evidence="1" id="KW-0812">Transmembrane</keyword>
<proteinExistence type="predicted"/>
<feature type="transmembrane region" description="Helical" evidence="1">
    <location>
        <begin position="155"/>
        <end position="178"/>
    </location>
</feature>
<feature type="chain" id="PRO_5013614953" evidence="2">
    <location>
        <begin position="20"/>
        <end position="198"/>
    </location>
</feature>
<name>A0A2H3BEI0_9AGAR</name>
<gene>
    <name evidence="3" type="ORF">ARMSODRAFT_1054183</name>
</gene>
<sequence>MRNLLLWAICLTGFHSSVSWCKEGSRRSRGDDDDITPLTFKNPANTTVCSETTFEWSTLTDLGSMSLTVASSDRISKLATISMSVHSFSWNPVRVPEGWYILQASPSTTTTVVNSSAFFVDGGSDWACIADGTAPSFFATAVPTLRTDPSSLVKIIAPVVGTAAGIAFAFIVVSTAYFHPHWWRRSLPSRRRRSYVLH</sequence>
<evidence type="ECO:0000313" key="4">
    <source>
        <dbReference type="Proteomes" id="UP000218334"/>
    </source>
</evidence>
<accession>A0A2H3BEI0</accession>
<keyword evidence="2" id="KW-0732">Signal</keyword>
<protein>
    <submittedName>
        <fullName evidence="3">Uncharacterized protein</fullName>
    </submittedName>
</protein>
<evidence type="ECO:0000313" key="3">
    <source>
        <dbReference type="EMBL" id="PBK64458.1"/>
    </source>
</evidence>
<dbReference type="EMBL" id="KZ293451">
    <property type="protein sequence ID" value="PBK64458.1"/>
    <property type="molecule type" value="Genomic_DNA"/>
</dbReference>
<keyword evidence="1" id="KW-1133">Transmembrane helix</keyword>
<organism evidence="3 4">
    <name type="scientific">Armillaria solidipes</name>
    <dbReference type="NCBI Taxonomy" id="1076256"/>
    <lineage>
        <taxon>Eukaryota</taxon>
        <taxon>Fungi</taxon>
        <taxon>Dikarya</taxon>
        <taxon>Basidiomycota</taxon>
        <taxon>Agaricomycotina</taxon>
        <taxon>Agaricomycetes</taxon>
        <taxon>Agaricomycetidae</taxon>
        <taxon>Agaricales</taxon>
        <taxon>Marasmiineae</taxon>
        <taxon>Physalacriaceae</taxon>
        <taxon>Armillaria</taxon>
    </lineage>
</organism>
<dbReference type="AlphaFoldDB" id="A0A2H3BEI0"/>
<dbReference type="Proteomes" id="UP000218334">
    <property type="component" value="Unassembled WGS sequence"/>
</dbReference>
<reference evidence="4" key="1">
    <citation type="journal article" date="2017" name="Nat. Ecol. Evol.">
        <title>Genome expansion and lineage-specific genetic innovations in the forest pathogenic fungi Armillaria.</title>
        <authorList>
            <person name="Sipos G."/>
            <person name="Prasanna A.N."/>
            <person name="Walter M.C."/>
            <person name="O'Connor E."/>
            <person name="Balint B."/>
            <person name="Krizsan K."/>
            <person name="Kiss B."/>
            <person name="Hess J."/>
            <person name="Varga T."/>
            <person name="Slot J."/>
            <person name="Riley R."/>
            <person name="Boka B."/>
            <person name="Rigling D."/>
            <person name="Barry K."/>
            <person name="Lee J."/>
            <person name="Mihaltcheva S."/>
            <person name="LaButti K."/>
            <person name="Lipzen A."/>
            <person name="Waldron R."/>
            <person name="Moloney N.M."/>
            <person name="Sperisen C."/>
            <person name="Kredics L."/>
            <person name="Vagvoelgyi C."/>
            <person name="Patrignani A."/>
            <person name="Fitzpatrick D."/>
            <person name="Nagy I."/>
            <person name="Doyle S."/>
            <person name="Anderson J.B."/>
            <person name="Grigoriev I.V."/>
            <person name="Gueldener U."/>
            <person name="Muensterkoetter M."/>
            <person name="Nagy L.G."/>
        </authorList>
    </citation>
    <scope>NUCLEOTIDE SEQUENCE [LARGE SCALE GENOMIC DNA]</scope>
    <source>
        <strain evidence="4">28-4</strain>
    </source>
</reference>
<feature type="signal peptide" evidence="2">
    <location>
        <begin position="1"/>
        <end position="19"/>
    </location>
</feature>
<evidence type="ECO:0000256" key="2">
    <source>
        <dbReference type="SAM" id="SignalP"/>
    </source>
</evidence>
<evidence type="ECO:0000256" key="1">
    <source>
        <dbReference type="SAM" id="Phobius"/>
    </source>
</evidence>
<keyword evidence="4" id="KW-1185">Reference proteome</keyword>
<feature type="non-terminal residue" evidence="3">
    <location>
        <position position="198"/>
    </location>
</feature>
<keyword evidence="1" id="KW-0472">Membrane</keyword>